<evidence type="ECO:0000313" key="5">
    <source>
        <dbReference type="Proteomes" id="UP000261278"/>
    </source>
</evidence>
<keyword evidence="4" id="KW-0808">Transferase</keyword>
<evidence type="ECO:0000313" key="7">
    <source>
        <dbReference type="Proteomes" id="UP000462885"/>
    </source>
</evidence>
<evidence type="ECO:0000313" key="4">
    <source>
        <dbReference type="EMBL" id="RGL86604.1"/>
    </source>
</evidence>
<feature type="domain" description="Glycosyltransferase 2-like" evidence="1">
    <location>
        <begin position="4"/>
        <end position="158"/>
    </location>
</feature>
<dbReference type="InterPro" id="IPR001173">
    <property type="entry name" value="Glyco_trans_2-like"/>
</dbReference>
<protein>
    <submittedName>
        <fullName evidence="3 4">Glycosyltransferase</fullName>
        <ecNumber evidence="3">2.4.-.-</ecNumber>
    </submittedName>
</protein>
<name>A0A3E4T7P4_PHOVU</name>
<dbReference type="InterPro" id="IPR029044">
    <property type="entry name" value="Nucleotide-diphossugar_trans"/>
</dbReference>
<organism evidence="4 5">
    <name type="scientific">Phocaeicola vulgatus</name>
    <name type="common">Bacteroides vulgatus</name>
    <dbReference type="NCBI Taxonomy" id="821"/>
    <lineage>
        <taxon>Bacteria</taxon>
        <taxon>Pseudomonadati</taxon>
        <taxon>Bacteroidota</taxon>
        <taxon>Bacteroidia</taxon>
        <taxon>Bacteroidales</taxon>
        <taxon>Bacteroidaceae</taxon>
        <taxon>Phocaeicola</taxon>
    </lineage>
</organism>
<dbReference type="EMBL" id="WCIF01000007">
    <property type="protein sequence ID" value="KAB5439141.1"/>
    <property type="molecule type" value="Genomic_DNA"/>
</dbReference>
<dbReference type="EC" id="2.4.-.-" evidence="3"/>
<dbReference type="RefSeq" id="WP_117678063.1">
    <property type="nucleotide sequence ID" value="NZ_CP043529.1"/>
</dbReference>
<keyword evidence="3" id="KW-0328">Glycosyltransferase</keyword>
<proteinExistence type="predicted"/>
<dbReference type="SUPFAM" id="SSF53448">
    <property type="entry name" value="Nucleotide-diphospho-sugar transferases"/>
    <property type="match status" value="1"/>
</dbReference>
<dbReference type="Proteomes" id="UP000326091">
    <property type="component" value="Chromosome"/>
</dbReference>
<evidence type="ECO:0000313" key="6">
    <source>
        <dbReference type="Proteomes" id="UP000326091"/>
    </source>
</evidence>
<dbReference type="EMBL" id="QSSN01000008">
    <property type="protein sequence ID" value="RGL86604.1"/>
    <property type="molecule type" value="Genomic_DNA"/>
</dbReference>
<dbReference type="CDD" id="cd00761">
    <property type="entry name" value="Glyco_tranf_GTA_type"/>
    <property type="match status" value="1"/>
</dbReference>
<accession>A0A3E4T7P4</accession>
<reference evidence="3 6" key="2">
    <citation type="submission" date="2019-09" db="EMBL/GenBank/DDBJ databases">
        <title>Commensal-derived Metabolites Govern Vibrio cholerae Pathogenesis in Host.</title>
        <authorList>
            <person name="Yoon S.S."/>
            <person name="Yoon M.Y."/>
        </authorList>
    </citation>
    <scope>NUCLEOTIDE SEQUENCE [LARGE SCALE GENOMIC DNA]</scope>
    <source>
        <strain evidence="3 6">VIC01</strain>
    </source>
</reference>
<sequence length="323" mass="37849">MKLSIIVPVYNVEKYIIKCISSLLCQDYADYEIIIVNDGTEDRSIKLIQQNFDDLRIRIINQENQGLSQARNTGMKEACGEYVWFFDSDDWVSENVLGNIVQSLKDCDILYFTRSYEENSDGITKEKIETMCHSSNGRELSLREYPHCVPFFIYSREFLVRNGLSFAKGIFHEDSLFTPCTLYMANEVCPYDIPVYHRLVREGSITHYVNPKRCYDLCFVINELLSFSSRYVCSKDKKSWRNCVADCVNELLFLTKSCDDATLCDYVRNYVNRNHSIISSLICAKKRNTRIWGYLSKFSGGDVYKVYSVLFNLRCRYRFYKEK</sequence>
<dbReference type="GO" id="GO:0016758">
    <property type="term" value="F:hexosyltransferase activity"/>
    <property type="evidence" value="ECO:0007669"/>
    <property type="project" value="UniProtKB-ARBA"/>
</dbReference>
<dbReference type="PANTHER" id="PTHR22916:SF3">
    <property type="entry name" value="UDP-GLCNAC:BETAGAL BETA-1,3-N-ACETYLGLUCOSAMINYLTRANSFERASE-LIKE PROTEIN 1"/>
    <property type="match status" value="1"/>
</dbReference>
<gene>
    <name evidence="3" type="primary">epsJ_2</name>
    <name evidence="4" type="ORF">DXC44_08570</name>
    <name evidence="2" type="ORF">F9Z94_07860</name>
    <name evidence="3" type="ORF">VIC01_01464</name>
</gene>
<evidence type="ECO:0000259" key="1">
    <source>
        <dbReference type="Pfam" id="PF00535"/>
    </source>
</evidence>
<reference evidence="2 7" key="3">
    <citation type="submission" date="2019-10" db="EMBL/GenBank/DDBJ databases">
        <title>Genome Sequence and Assembly of iSURF_14.</title>
        <authorList>
            <person name="Wucher B.R."/>
            <person name="Ruoff K.L."/>
            <person name="Price C.E."/>
            <person name="Valls R.R."/>
            <person name="O'Toole G.A."/>
        </authorList>
    </citation>
    <scope>NUCLEOTIDE SEQUENCE [LARGE SCALE GENOMIC DNA]</scope>
    <source>
        <strain evidence="2 7">ANK132K_3B</strain>
    </source>
</reference>
<evidence type="ECO:0000313" key="3">
    <source>
        <dbReference type="EMBL" id="QEW35960.1"/>
    </source>
</evidence>
<dbReference type="AlphaFoldDB" id="A0A3E4T7P4"/>
<dbReference type="Proteomes" id="UP000261278">
    <property type="component" value="Unassembled WGS sequence"/>
</dbReference>
<reference evidence="4 5" key="1">
    <citation type="submission" date="2018-08" db="EMBL/GenBank/DDBJ databases">
        <title>A genome reference for cultivated species of the human gut microbiota.</title>
        <authorList>
            <person name="Zou Y."/>
            <person name="Xue W."/>
            <person name="Luo G."/>
        </authorList>
    </citation>
    <scope>NUCLEOTIDE SEQUENCE [LARGE SCALE GENOMIC DNA]</scope>
    <source>
        <strain evidence="4 5">TF05-18</strain>
    </source>
</reference>
<evidence type="ECO:0000313" key="2">
    <source>
        <dbReference type="EMBL" id="KAB5439141.1"/>
    </source>
</evidence>
<dbReference type="EMBL" id="CP043529">
    <property type="protein sequence ID" value="QEW35960.1"/>
    <property type="molecule type" value="Genomic_DNA"/>
</dbReference>
<dbReference type="Gene3D" id="3.90.550.10">
    <property type="entry name" value="Spore Coat Polysaccharide Biosynthesis Protein SpsA, Chain A"/>
    <property type="match status" value="1"/>
</dbReference>
<dbReference type="PANTHER" id="PTHR22916">
    <property type="entry name" value="GLYCOSYLTRANSFERASE"/>
    <property type="match status" value="1"/>
</dbReference>
<dbReference type="Proteomes" id="UP000462885">
    <property type="component" value="Unassembled WGS sequence"/>
</dbReference>
<dbReference type="Pfam" id="PF00535">
    <property type="entry name" value="Glycos_transf_2"/>
    <property type="match status" value="1"/>
</dbReference>